<protein>
    <submittedName>
        <fullName evidence="2">Uncharacterized protein</fullName>
    </submittedName>
</protein>
<evidence type="ECO:0000313" key="2">
    <source>
        <dbReference type="EMBL" id="HGB31498.1"/>
    </source>
</evidence>
<dbReference type="AlphaFoldDB" id="A0A7C3SNT8"/>
<keyword evidence="1" id="KW-0812">Transmembrane</keyword>
<feature type="transmembrane region" description="Helical" evidence="1">
    <location>
        <begin position="12"/>
        <end position="34"/>
    </location>
</feature>
<comment type="caution">
    <text evidence="2">The sequence shown here is derived from an EMBL/GenBank/DDBJ whole genome shotgun (WGS) entry which is preliminary data.</text>
</comment>
<feature type="transmembrane region" description="Helical" evidence="1">
    <location>
        <begin position="84"/>
        <end position="106"/>
    </location>
</feature>
<sequence length="158" mass="18909">MRLFPFIHFLNSLLHIFSLSYLIGASIFLIILMLKENLNKEEFLKITNKYTYFSSFFYLLFFITTLNFLFTDNAFSYFFKKNPYIKLLIEIYVPFTIGAILMSLHLHNKTSKLLKVKLPILIQKEWRKIKIDLIVILEFLSVIIIIETLIFYLIYIIS</sequence>
<feature type="transmembrane region" description="Helical" evidence="1">
    <location>
        <begin position="55"/>
        <end position="78"/>
    </location>
</feature>
<keyword evidence="1" id="KW-0472">Membrane</keyword>
<dbReference type="EMBL" id="DTGA01000165">
    <property type="protein sequence ID" value="HGB31498.1"/>
    <property type="molecule type" value="Genomic_DNA"/>
</dbReference>
<evidence type="ECO:0000256" key="1">
    <source>
        <dbReference type="SAM" id="Phobius"/>
    </source>
</evidence>
<proteinExistence type="predicted"/>
<reference evidence="2" key="1">
    <citation type="journal article" date="2020" name="mSystems">
        <title>Genome- and Community-Level Interaction Insights into Carbon Utilization and Element Cycling Functions of Hydrothermarchaeota in Hydrothermal Sediment.</title>
        <authorList>
            <person name="Zhou Z."/>
            <person name="Liu Y."/>
            <person name="Xu W."/>
            <person name="Pan J."/>
            <person name="Luo Z.H."/>
            <person name="Li M."/>
        </authorList>
    </citation>
    <scope>NUCLEOTIDE SEQUENCE [LARGE SCALE GENOMIC DNA]</scope>
    <source>
        <strain evidence="2">SpSt-751</strain>
    </source>
</reference>
<gene>
    <name evidence="2" type="ORF">ENV35_06455</name>
</gene>
<keyword evidence="1" id="KW-1133">Transmembrane helix</keyword>
<accession>A0A7C3SNT8</accession>
<name>A0A7C3SNT8_9BACT</name>
<organism evidence="2">
    <name type="scientific">Dictyoglomus turgidum</name>
    <dbReference type="NCBI Taxonomy" id="513050"/>
    <lineage>
        <taxon>Bacteria</taxon>
        <taxon>Pseudomonadati</taxon>
        <taxon>Dictyoglomota</taxon>
        <taxon>Dictyoglomia</taxon>
        <taxon>Dictyoglomales</taxon>
        <taxon>Dictyoglomaceae</taxon>
        <taxon>Dictyoglomus</taxon>
    </lineage>
</organism>
<feature type="transmembrane region" description="Helical" evidence="1">
    <location>
        <begin position="133"/>
        <end position="157"/>
    </location>
</feature>